<dbReference type="PANTHER" id="PTHR35532">
    <property type="entry name" value="SIMILAR TO POLYHYDROXYALKANOATE DEPOLYMERASE"/>
    <property type="match status" value="1"/>
</dbReference>
<dbReference type="InterPro" id="IPR010502">
    <property type="entry name" value="Carb-bd_dom_fam9"/>
</dbReference>
<organism evidence="2 3">
    <name type="scientific">Aestuariibaculum suncheonense</name>
    <dbReference type="NCBI Taxonomy" id="1028745"/>
    <lineage>
        <taxon>Bacteria</taxon>
        <taxon>Pseudomonadati</taxon>
        <taxon>Bacteroidota</taxon>
        <taxon>Flavobacteriia</taxon>
        <taxon>Flavobacteriales</taxon>
        <taxon>Flavobacteriaceae</taxon>
    </lineage>
</organism>
<evidence type="ECO:0000313" key="2">
    <source>
        <dbReference type="EMBL" id="MBD0835571.1"/>
    </source>
</evidence>
<dbReference type="GO" id="GO:0030246">
    <property type="term" value="F:carbohydrate binding"/>
    <property type="evidence" value="ECO:0007669"/>
    <property type="project" value="InterPro"/>
</dbReference>
<dbReference type="RefSeq" id="WP_188216065.1">
    <property type="nucleotide sequence ID" value="NZ_BAABGH010000005.1"/>
</dbReference>
<name>A0A8J6Q832_9FLAO</name>
<dbReference type="Pfam" id="PF06452">
    <property type="entry name" value="CBM9_1"/>
    <property type="match status" value="1"/>
</dbReference>
<dbReference type="PANTHER" id="PTHR35532:SF5">
    <property type="entry name" value="CARBOHYDRATE-BINDING DOMAIN-CONTAINING PROTEIN"/>
    <property type="match status" value="1"/>
</dbReference>
<proteinExistence type="predicted"/>
<sequence>MKEQIRIKVLSAVLGCLGALSCAQPKQDIEPRQYVAYKTSESISIDGVGSEASWNNAEWTNLFIDIEGDKSPKYDTKVKMLWDDQYYYILAKMEEPHVWADLKQRDTIIFYNNDFEVFIDPDSDSYNYYELEINALNTVWDLFLTKPYRDNPVILNDWDINGLKSAVTVQGTLNNPKDTDQGWTLEIAIPFAAYKTSYFHKNVPVDSFWRVNFSRVNWRHTINNGKYSRKKGEDGKFLPEYNWVWSPMGVINMHEPEKWGYVYFSSQEIGGKDSFTIPQDEKIKWAMFGLYRAQKSYHNKNKVWASKISDLVDKDLVVDGIVVKPALESHSTGYNISVKSPFSNKTLIIKENGEFSEIN</sequence>
<dbReference type="AlphaFoldDB" id="A0A8J6Q832"/>
<reference evidence="2" key="2">
    <citation type="submission" date="2020-09" db="EMBL/GenBank/DDBJ databases">
        <authorList>
            <person name="Wu Z."/>
        </authorList>
    </citation>
    <scope>NUCLEOTIDE SEQUENCE</scope>
    <source>
        <strain evidence="2">SC17</strain>
    </source>
</reference>
<evidence type="ECO:0000313" key="3">
    <source>
        <dbReference type="Proteomes" id="UP000602057"/>
    </source>
</evidence>
<reference evidence="2" key="1">
    <citation type="journal article" date="2013" name="Int. J. Syst. Evol. Microbiol.">
        <title>Aestuariibaculum suncheonense gen. nov., sp. nov., a marine bacterium of the family Flavobacteriaceae isolated from a tidal flat and emended descriptions of the genera Gaetbulibacter and Tamlana.</title>
        <authorList>
            <person name="Jeong S.H."/>
            <person name="Park M.S."/>
            <person name="Jin H.M."/>
            <person name="Lee K."/>
            <person name="Park W."/>
            <person name="Jeon C.O."/>
        </authorList>
    </citation>
    <scope>NUCLEOTIDE SEQUENCE</scope>
    <source>
        <strain evidence="2">SC17</strain>
    </source>
</reference>
<protein>
    <submittedName>
        <fullName evidence="2">Carbohydrate-binding family 9-like protein</fullName>
    </submittedName>
</protein>
<dbReference type="Proteomes" id="UP000602057">
    <property type="component" value="Unassembled WGS sequence"/>
</dbReference>
<keyword evidence="3" id="KW-1185">Reference proteome</keyword>
<evidence type="ECO:0000259" key="1">
    <source>
        <dbReference type="Pfam" id="PF06452"/>
    </source>
</evidence>
<accession>A0A8J6Q832</accession>
<gene>
    <name evidence="2" type="ORF">ICJ84_08995</name>
</gene>
<dbReference type="GO" id="GO:0016052">
    <property type="term" value="P:carbohydrate catabolic process"/>
    <property type="evidence" value="ECO:0007669"/>
    <property type="project" value="InterPro"/>
</dbReference>
<comment type="caution">
    <text evidence="2">The sequence shown here is derived from an EMBL/GenBank/DDBJ whole genome shotgun (WGS) entry which is preliminary data.</text>
</comment>
<dbReference type="Gene3D" id="2.60.40.1190">
    <property type="match status" value="1"/>
</dbReference>
<dbReference type="EMBL" id="JACVXC010000003">
    <property type="protein sequence ID" value="MBD0835571.1"/>
    <property type="molecule type" value="Genomic_DNA"/>
</dbReference>
<dbReference type="GO" id="GO:0004553">
    <property type="term" value="F:hydrolase activity, hydrolyzing O-glycosyl compounds"/>
    <property type="evidence" value="ECO:0007669"/>
    <property type="project" value="InterPro"/>
</dbReference>
<dbReference type="CDD" id="cd09620">
    <property type="entry name" value="CBM9_like_3"/>
    <property type="match status" value="1"/>
</dbReference>
<dbReference type="SUPFAM" id="SSF49344">
    <property type="entry name" value="CBD9-like"/>
    <property type="match status" value="1"/>
</dbReference>
<feature type="domain" description="Carbohydrate-binding" evidence="1">
    <location>
        <begin position="45"/>
        <end position="196"/>
    </location>
</feature>
<dbReference type="PROSITE" id="PS51257">
    <property type="entry name" value="PROKAR_LIPOPROTEIN"/>
    <property type="match status" value="1"/>
</dbReference>